<proteinExistence type="predicted"/>
<gene>
    <name evidence="2" type="primary">ORF21021</name>
</gene>
<sequence length="158" mass="17553">RVPQVTSDQKFVFTSLFSDWTSENVSEWLMFHGLNRFVELFAGVSGQNLAEMVNYMKKYLTIIHIYLQEMDFSFSEITKLFAILTDLCKQKHIQICASSACNSEVEIFQHTSQDSSTQGKVTPTSGKITPTQGEMTPTLKTHVGLGSDGKDSALVSGS</sequence>
<dbReference type="InterPro" id="IPR013761">
    <property type="entry name" value="SAM/pointed_sf"/>
</dbReference>
<dbReference type="SUPFAM" id="SSF47769">
    <property type="entry name" value="SAM/Pointed domain"/>
    <property type="match status" value="1"/>
</dbReference>
<evidence type="ECO:0008006" key="3">
    <source>
        <dbReference type="Google" id="ProtNLM"/>
    </source>
</evidence>
<protein>
    <recommendedName>
        <fullName evidence="3">SAM domain-containing protein</fullName>
    </recommendedName>
</protein>
<feature type="compositionally biased region" description="Polar residues" evidence="1">
    <location>
        <begin position="112"/>
        <end position="139"/>
    </location>
</feature>
<evidence type="ECO:0000313" key="2">
    <source>
        <dbReference type="EMBL" id="CEK53694.1"/>
    </source>
</evidence>
<dbReference type="EMBL" id="HACG01006829">
    <property type="protein sequence ID" value="CEK53694.1"/>
    <property type="molecule type" value="Transcribed_RNA"/>
</dbReference>
<reference evidence="2" key="1">
    <citation type="submission" date="2014-12" db="EMBL/GenBank/DDBJ databases">
        <title>Insight into the proteome of Arion vulgaris.</title>
        <authorList>
            <person name="Aradska J."/>
            <person name="Bulat T."/>
            <person name="Smidak R."/>
            <person name="Sarate P."/>
            <person name="Gangsoo J."/>
            <person name="Sialana F."/>
            <person name="Bilban M."/>
            <person name="Lubec G."/>
        </authorList>
    </citation>
    <scope>NUCLEOTIDE SEQUENCE</scope>
    <source>
        <tissue evidence="2">Skin</tissue>
    </source>
</reference>
<accession>A0A0B6YBZ3</accession>
<feature type="non-terminal residue" evidence="2">
    <location>
        <position position="158"/>
    </location>
</feature>
<evidence type="ECO:0000256" key="1">
    <source>
        <dbReference type="SAM" id="MobiDB-lite"/>
    </source>
</evidence>
<dbReference type="AlphaFoldDB" id="A0A0B6YBZ3"/>
<name>A0A0B6YBZ3_9EUPU</name>
<feature type="region of interest" description="Disordered" evidence="1">
    <location>
        <begin position="112"/>
        <end position="158"/>
    </location>
</feature>
<organism evidence="2">
    <name type="scientific">Arion vulgaris</name>
    <dbReference type="NCBI Taxonomy" id="1028688"/>
    <lineage>
        <taxon>Eukaryota</taxon>
        <taxon>Metazoa</taxon>
        <taxon>Spiralia</taxon>
        <taxon>Lophotrochozoa</taxon>
        <taxon>Mollusca</taxon>
        <taxon>Gastropoda</taxon>
        <taxon>Heterobranchia</taxon>
        <taxon>Euthyneura</taxon>
        <taxon>Panpulmonata</taxon>
        <taxon>Eupulmonata</taxon>
        <taxon>Stylommatophora</taxon>
        <taxon>Helicina</taxon>
        <taxon>Arionoidea</taxon>
        <taxon>Arionidae</taxon>
        <taxon>Arion</taxon>
    </lineage>
</organism>
<feature type="non-terminal residue" evidence="2">
    <location>
        <position position="1"/>
    </location>
</feature>